<accession>A0A556QRL3</accession>
<keyword evidence="1" id="KW-0732">Signal</keyword>
<dbReference type="AlphaFoldDB" id="A0A556QRL3"/>
<evidence type="ECO:0000256" key="1">
    <source>
        <dbReference type="SAM" id="SignalP"/>
    </source>
</evidence>
<dbReference type="Gene3D" id="1.25.40.10">
    <property type="entry name" value="Tetratricopeptide repeat domain"/>
    <property type="match status" value="1"/>
</dbReference>
<dbReference type="RefSeq" id="WP_144229675.1">
    <property type="nucleotide sequence ID" value="NZ_CBCRVV010000020.1"/>
</dbReference>
<organism evidence="2 3">
    <name type="scientific">Rariglobus hedericola</name>
    <dbReference type="NCBI Taxonomy" id="2597822"/>
    <lineage>
        <taxon>Bacteria</taxon>
        <taxon>Pseudomonadati</taxon>
        <taxon>Verrucomicrobiota</taxon>
        <taxon>Opitutia</taxon>
        <taxon>Opitutales</taxon>
        <taxon>Opitutaceae</taxon>
        <taxon>Rariglobus</taxon>
    </lineage>
</organism>
<dbReference type="OrthoDB" id="196310at2"/>
<evidence type="ECO:0008006" key="4">
    <source>
        <dbReference type="Google" id="ProtNLM"/>
    </source>
</evidence>
<feature type="signal peptide" evidence="1">
    <location>
        <begin position="1"/>
        <end position="20"/>
    </location>
</feature>
<feature type="chain" id="PRO_5021869186" description="Tetratricopeptide repeat protein" evidence="1">
    <location>
        <begin position="21"/>
        <end position="272"/>
    </location>
</feature>
<dbReference type="InterPro" id="IPR011990">
    <property type="entry name" value="TPR-like_helical_dom_sf"/>
</dbReference>
<dbReference type="EMBL" id="VMBG01000001">
    <property type="protein sequence ID" value="TSJ79285.1"/>
    <property type="molecule type" value="Genomic_DNA"/>
</dbReference>
<evidence type="ECO:0000313" key="3">
    <source>
        <dbReference type="Proteomes" id="UP000315648"/>
    </source>
</evidence>
<sequence length="272" mass="29454">MPRRLLPLALGLLCALPLAAYEKSAAPDPWQSALTFDYNVAAERFQKLHQASPKDARIAIAYASSLLVKQPRTESNIQSARDLLISARENAPASSEDAILALYLLARVELDHLDPAQPESARKHFDQLRREHPAHPLADHAAVELAYLAAYPESGADVTAIPAIQKLLDSVKDSGAARDLHSLLASLYLRESKDPASALPHYVAARAIGYEQPLRDADIDLTIANLARETGDLALARKHYAAFLAATPRDVRASTVRGILASLDATPAPSIR</sequence>
<reference evidence="2 3" key="1">
    <citation type="submission" date="2019-07" db="EMBL/GenBank/DDBJ databases">
        <title>Description of 53C-WASEF.</title>
        <authorList>
            <person name="Pitt A."/>
            <person name="Hahn M.W."/>
        </authorList>
    </citation>
    <scope>NUCLEOTIDE SEQUENCE [LARGE SCALE GENOMIC DNA]</scope>
    <source>
        <strain evidence="2 3">53C-WASEF</strain>
    </source>
</reference>
<protein>
    <recommendedName>
        <fullName evidence="4">Tetratricopeptide repeat protein</fullName>
    </recommendedName>
</protein>
<keyword evidence="3" id="KW-1185">Reference proteome</keyword>
<comment type="caution">
    <text evidence="2">The sequence shown here is derived from an EMBL/GenBank/DDBJ whole genome shotgun (WGS) entry which is preliminary data.</text>
</comment>
<evidence type="ECO:0000313" key="2">
    <source>
        <dbReference type="EMBL" id="TSJ79285.1"/>
    </source>
</evidence>
<proteinExistence type="predicted"/>
<name>A0A556QRL3_9BACT</name>
<dbReference type="Proteomes" id="UP000315648">
    <property type="component" value="Unassembled WGS sequence"/>
</dbReference>
<gene>
    <name evidence="2" type="ORF">FPL22_08330</name>
</gene>